<dbReference type="GO" id="GO:0050112">
    <property type="term" value="F:inositol 2-dehydrogenase (NAD+) activity"/>
    <property type="evidence" value="ECO:0007669"/>
    <property type="project" value="UniProtKB-EC"/>
</dbReference>
<dbReference type="Gene3D" id="3.40.50.720">
    <property type="entry name" value="NAD(P)-binding Rossmann-like Domain"/>
    <property type="match status" value="1"/>
</dbReference>
<dbReference type="EC" id="1.1.1.369" evidence="5"/>
<evidence type="ECO:0000313" key="5">
    <source>
        <dbReference type="EMBL" id="AWX45934.1"/>
    </source>
</evidence>
<gene>
    <name evidence="5" type="primary">iolG</name>
    <name evidence="5" type="ORF">HME9304_02966</name>
</gene>
<protein>
    <submittedName>
        <fullName evidence="5">Inositol 2-dehydrogenase</fullName>
        <ecNumber evidence="5">1.1.1.18</ecNumber>
        <ecNumber evidence="5">1.1.1.369</ecNumber>
    </submittedName>
</protein>
<organism evidence="5 6">
    <name type="scientific">Flagellimonas maritima</name>
    <dbReference type="NCBI Taxonomy" id="1383885"/>
    <lineage>
        <taxon>Bacteria</taxon>
        <taxon>Pseudomonadati</taxon>
        <taxon>Bacteroidota</taxon>
        <taxon>Flavobacteriia</taxon>
        <taxon>Flavobacteriales</taxon>
        <taxon>Flavobacteriaceae</taxon>
        <taxon>Flagellimonas</taxon>
    </lineage>
</organism>
<dbReference type="AlphaFoldDB" id="A0A2Z4LWQ3"/>
<dbReference type="Proteomes" id="UP000248536">
    <property type="component" value="Chromosome"/>
</dbReference>
<dbReference type="InterPro" id="IPR036291">
    <property type="entry name" value="NAD(P)-bd_dom_sf"/>
</dbReference>
<evidence type="ECO:0000259" key="4">
    <source>
        <dbReference type="Pfam" id="PF22725"/>
    </source>
</evidence>
<dbReference type="InterPro" id="IPR050984">
    <property type="entry name" value="Gfo/Idh/MocA_domain"/>
</dbReference>
<evidence type="ECO:0000313" key="6">
    <source>
        <dbReference type="Proteomes" id="UP000248536"/>
    </source>
</evidence>
<evidence type="ECO:0000256" key="2">
    <source>
        <dbReference type="ARBA" id="ARBA00023002"/>
    </source>
</evidence>
<comment type="similarity">
    <text evidence="1">Belongs to the Gfo/Idh/MocA family.</text>
</comment>
<dbReference type="EMBL" id="CP030104">
    <property type="protein sequence ID" value="AWX45934.1"/>
    <property type="molecule type" value="Genomic_DNA"/>
</dbReference>
<dbReference type="SUPFAM" id="SSF55347">
    <property type="entry name" value="Glyceraldehyde-3-phosphate dehydrogenase-like, C-terminal domain"/>
    <property type="match status" value="1"/>
</dbReference>
<dbReference type="RefSeq" id="WP_112379275.1">
    <property type="nucleotide sequence ID" value="NZ_CP030104.1"/>
</dbReference>
<dbReference type="PANTHER" id="PTHR22604:SF105">
    <property type="entry name" value="TRANS-1,2-DIHYDROBENZENE-1,2-DIOL DEHYDROGENASE"/>
    <property type="match status" value="1"/>
</dbReference>
<dbReference type="Pfam" id="PF01408">
    <property type="entry name" value="GFO_IDH_MocA"/>
    <property type="match status" value="1"/>
</dbReference>
<reference evidence="5 6" key="1">
    <citation type="submission" date="2018-06" db="EMBL/GenBank/DDBJ databases">
        <title>Spongiibacterium sp. HME9304 Genome sequencing and assembly.</title>
        <authorList>
            <person name="Kang H."/>
            <person name="Kim H."/>
            <person name="Joh K."/>
        </authorList>
    </citation>
    <scope>NUCLEOTIDE SEQUENCE [LARGE SCALE GENOMIC DNA]</scope>
    <source>
        <strain evidence="5 6">HME9304</strain>
    </source>
</reference>
<evidence type="ECO:0000259" key="3">
    <source>
        <dbReference type="Pfam" id="PF01408"/>
    </source>
</evidence>
<dbReference type="InterPro" id="IPR000683">
    <property type="entry name" value="Gfo/Idh/MocA-like_OxRdtase_N"/>
</dbReference>
<keyword evidence="2 5" id="KW-0560">Oxidoreductase</keyword>
<dbReference type="Pfam" id="PF22725">
    <property type="entry name" value="GFO_IDH_MocA_C3"/>
    <property type="match status" value="1"/>
</dbReference>
<dbReference type="PANTHER" id="PTHR22604">
    <property type="entry name" value="OXIDOREDUCTASES"/>
    <property type="match status" value="1"/>
</dbReference>
<dbReference type="EC" id="1.1.1.18" evidence="5"/>
<dbReference type="InterPro" id="IPR055170">
    <property type="entry name" value="GFO_IDH_MocA-like_dom"/>
</dbReference>
<proteinExistence type="inferred from homology"/>
<keyword evidence="6" id="KW-1185">Reference proteome</keyword>
<feature type="domain" description="Gfo/Idh/MocA-like oxidoreductase N-terminal" evidence="3">
    <location>
        <begin position="5"/>
        <end position="123"/>
    </location>
</feature>
<dbReference type="OrthoDB" id="9815825at2"/>
<feature type="domain" description="GFO/IDH/MocA-like oxidoreductase" evidence="4">
    <location>
        <begin position="133"/>
        <end position="247"/>
    </location>
</feature>
<evidence type="ECO:0000256" key="1">
    <source>
        <dbReference type="ARBA" id="ARBA00010928"/>
    </source>
</evidence>
<dbReference type="GO" id="GO:0000166">
    <property type="term" value="F:nucleotide binding"/>
    <property type="evidence" value="ECO:0007669"/>
    <property type="project" value="InterPro"/>
</dbReference>
<dbReference type="KEGG" id="spon:HME9304_02966"/>
<accession>A0A2Z4LWQ3</accession>
<dbReference type="Gene3D" id="3.30.360.10">
    <property type="entry name" value="Dihydrodipicolinate Reductase, domain 2"/>
    <property type="match status" value="1"/>
</dbReference>
<name>A0A2Z4LWQ3_9FLAO</name>
<dbReference type="SUPFAM" id="SSF51735">
    <property type="entry name" value="NAD(P)-binding Rossmann-fold domains"/>
    <property type="match status" value="1"/>
</dbReference>
<sequence length="327" mass="36743">MKTKIRWGIIGPGNIAKKFTEDLQLFDDVEIGAVASRSLAKAQKFANKYEIENAYGNYDELFKAKTADIIYIATPHNFHKDLAIMAMEHGKHVLCEKPLGVSRSEVEELITVARKNEVFLMEGLWSRFNPSIKKIKALIDDGEIGNVSYLHADFAFYGLDRGEDSRILNPNLASGSLLDIGIYPIFLAYLILGNPKEISAFSNFHSNGTEIQTSIIFQYANAQAVLYSGLTSQSKMEAEISGQKGELFIHPRWHEANGFSLTKNSRSIDFKLSMEGNGFVHEIREVHDCLKTGKFESDLWSHQNSLDLISLIDKIRLQTGVVYPFEA</sequence>